<name>A0A0K2V9G1_LEPSM</name>
<protein>
    <submittedName>
        <fullName evidence="1">Uncharacterized protein</fullName>
    </submittedName>
</protein>
<dbReference type="AlphaFoldDB" id="A0A0K2V9G1"/>
<dbReference type="EMBL" id="HACA01029758">
    <property type="protein sequence ID" value="CDW47119.1"/>
    <property type="molecule type" value="Transcribed_RNA"/>
</dbReference>
<proteinExistence type="predicted"/>
<evidence type="ECO:0000313" key="1">
    <source>
        <dbReference type="EMBL" id="CDW47119.1"/>
    </source>
</evidence>
<sequence>MFMEETILSAKDLYDKLSLESLPSGFLLLKTPKVACFISSNILKVKDILLDSFLLL</sequence>
<reference evidence="1" key="1">
    <citation type="submission" date="2014-05" db="EMBL/GenBank/DDBJ databases">
        <authorList>
            <person name="Chronopoulou M."/>
        </authorList>
    </citation>
    <scope>NUCLEOTIDE SEQUENCE</scope>
    <source>
        <tissue evidence="1">Whole organism</tissue>
    </source>
</reference>
<organism evidence="1">
    <name type="scientific">Lepeophtheirus salmonis</name>
    <name type="common">Salmon louse</name>
    <name type="synonym">Caligus salmonis</name>
    <dbReference type="NCBI Taxonomy" id="72036"/>
    <lineage>
        <taxon>Eukaryota</taxon>
        <taxon>Metazoa</taxon>
        <taxon>Ecdysozoa</taxon>
        <taxon>Arthropoda</taxon>
        <taxon>Crustacea</taxon>
        <taxon>Multicrustacea</taxon>
        <taxon>Hexanauplia</taxon>
        <taxon>Copepoda</taxon>
        <taxon>Siphonostomatoida</taxon>
        <taxon>Caligidae</taxon>
        <taxon>Lepeophtheirus</taxon>
    </lineage>
</organism>
<accession>A0A0K2V9G1</accession>